<dbReference type="InterPro" id="IPR018376">
    <property type="entry name" value="Enoyl-CoA_hyd/isom_CS"/>
</dbReference>
<proteinExistence type="inferred from homology"/>
<dbReference type="GO" id="GO:0004300">
    <property type="term" value="F:enoyl-CoA hydratase activity"/>
    <property type="evidence" value="ECO:0007669"/>
    <property type="project" value="UniProtKB-EC"/>
</dbReference>
<evidence type="ECO:0000313" key="5">
    <source>
        <dbReference type="EMBL" id="MBB3092116.1"/>
    </source>
</evidence>
<dbReference type="Proteomes" id="UP000577707">
    <property type="component" value="Unassembled WGS sequence"/>
</dbReference>
<dbReference type="NCBIfam" id="NF006100">
    <property type="entry name" value="PRK08252.1"/>
    <property type="match status" value="1"/>
</dbReference>
<keyword evidence="6" id="KW-1185">Reference proteome</keyword>
<dbReference type="AlphaFoldDB" id="A0A7W5A9C8"/>
<accession>A0A7W5A9C8</accession>
<dbReference type="EC" id="4.2.1.17" evidence="5"/>
<dbReference type="CDD" id="cd06558">
    <property type="entry name" value="crotonase-like"/>
    <property type="match status" value="1"/>
</dbReference>
<dbReference type="Gene3D" id="1.10.12.10">
    <property type="entry name" value="Lyase 2-enoyl-coa Hydratase, Chain A, domain 2"/>
    <property type="match status" value="1"/>
</dbReference>
<name>A0A7W5A9C8_9ACTN</name>
<dbReference type="RefSeq" id="WP_183551579.1">
    <property type="nucleotide sequence ID" value="NZ_BMQT01000016.1"/>
</dbReference>
<dbReference type="PANTHER" id="PTHR11941">
    <property type="entry name" value="ENOYL-COA HYDRATASE-RELATED"/>
    <property type="match status" value="1"/>
</dbReference>
<keyword evidence="3 5" id="KW-0456">Lyase</keyword>
<evidence type="ECO:0000256" key="2">
    <source>
        <dbReference type="ARBA" id="ARBA00023098"/>
    </source>
</evidence>
<evidence type="ECO:0000313" key="6">
    <source>
        <dbReference type="Proteomes" id="UP000577707"/>
    </source>
</evidence>
<dbReference type="GO" id="GO:0006635">
    <property type="term" value="P:fatty acid beta-oxidation"/>
    <property type="evidence" value="ECO:0007669"/>
    <property type="project" value="TreeGrafter"/>
</dbReference>
<evidence type="ECO:0000256" key="3">
    <source>
        <dbReference type="ARBA" id="ARBA00023239"/>
    </source>
</evidence>
<dbReference type="Pfam" id="PF00378">
    <property type="entry name" value="ECH_1"/>
    <property type="match status" value="1"/>
</dbReference>
<keyword evidence="2" id="KW-0443">Lipid metabolism</keyword>
<dbReference type="InterPro" id="IPR001753">
    <property type="entry name" value="Enoyl-CoA_hydra/iso"/>
</dbReference>
<sequence length="260" mass="26874">MTSSAGATPPVLVERRGAVLVITLDRPEARNAIDLRTAEAIGAAIETLESDRSLAAGVIAANGSTFCAGMDLKAHLRGERPRTEKGGFAGLVEAPPTKPLIAAVEGPALGGGFEIVLACDLVISSAAASFGLPEVKRGLVAAAGGLTRLPRSLPRAVALEMILTGDAVPAADLARFGLVNRVVDPGQALSTAVELALRIAENGPLAVHTSKRVVIESSDWPADQEFLRLREAAATVFASADAREGARAFAERRKPTWSGS</sequence>
<dbReference type="PANTHER" id="PTHR11941:SF169">
    <property type="entry name" value="(7AS)-7A-METHYL-1,5-DIOXO-2,3,5,6,7,7A-HEXAHYDRO-1H-INDENE-CARBOXYL-COA HYDROLASE"/>
    <property type="match status" value="1"/>
</dbReference>
<dbReference type="EMBL" id="JACHXG010000016">
    <property type="protein sequence ID" value="MBB3092116.1"/>
    <property type="molecule type" value="Genomic_DNA"/>
</dbReference>
<reference evidence="5 6" key="1">
    <citation type="submission" date="2020-08" db="EMBL/GenBank/DDBJ databases">
        <title>Genomic Encyclopedia of Type Strains, Phase III (KMG-III): the genomes of soil and plant-associated and newly described type strains.</title>
        <authorList>
            <person name="Whitman W."/>
        </authorList>
    </citation>
    <scope>NUCLEOTIDE SEQUENCE [LARGE SCALE GENOMIC DNA]</scope>
    <source>
        <strain evidence="5 6">CECT 3302</strain>
    </source>
</reference>
<dbReference type="InterPro" id="IPR029045">
    <property type="entry name" value="ClpP/crotonase-like_dom_sf"/>
</dbReference>
<organism evidence="5 6">
    <name type="scientific">Nocardioides albus</name>
    <dbReference type="NCBI Taxonomy" id="1841"/>
    <lineage>
        <taxon>Bacteria</taxon>
        <taxon>Bacillati</taxon>
        <taxon>Actinomycetota</taxon>
        <taxon>Actinomycetes</taxon>
        <taxon>Propionibacteriales</taxon>
        <taxon>Nocardioidaceae</taxon>
        <taxon>Nocardioides</taxon>
    </lineage>
</organism>
<gene>
    <name evidence="5" type="ORF">FHS12_005093</name>
</gene>
<dbReference type="Gene3D" id="3.90.226.10">
    <property type="entry name" value="2-enoyl-CoA Hydratase, Chain A, domain 1"/>
    <property type="match status" value="1"/>
</dbReference>
<dbReference type="SUPFAM" id="SSF52096">
    <property type="entry name" value="ClpP/crotonase"/>
    <property type="match status" value="1"/>
</dbReference>
<comment type="caution">
    <text evidence="5">The sequence shown here is derived from an EMBL/GenBank/DDBJ whole genome shotgun (WGS) entry which is preliminary data.</text>
</comment>
<comment type="similarity">
    <text evidence="1 4">Belongs to the enoyl-CoA hydratase/isomerase family.</text>
</comment>
<evidence type="ECO:0000256" key="4">
    <source>
        <dbReference type="RuleBase" id="RU003707"/>
    </source>
</evidence>
<dbReference type="PROSITE" id="PS00166">
    <property type="entry name" value="ENOYL_COA_HYDRATASE"/>
    <property type="match status" value="1"/>
</dbReference>
<dbReference type="InterPro" id="IPR014748">
    <property type="entry name" value="Enoyl-CoA_hydra_C"/>
</dbReference>
<protein>
    <submittedName>
        <fullName evidence="5">Enoyl-CoA hydratase</fullName>
        <ecNumber evidence="5">4.2.1.17</ecNumber>
    </submittedName>
</protein>
<evidence type="ECO:0000256" key="1">
    <source>
        <dbReference type="ARBA" id="ARBA00005254"/>
    </source>
</evidence>